<keyword evidence="1" id="KW-0812">Transmembrane</keyword>
<dbReference type="EMBL" id="PIPW01000006">
    <property type="protein sequence ID" value="RUO51252.1"/>
    <property type="molecule type" value="Genomic_DNA"/>
</dbReference>
<organism evidence="2 3">
    <name type="scientific">Pseudidiomarina halophila</name>
    <dbReference type="NCBI Taxonomy" id="1449799"/>
    <lineage>
        <taxon>Bacteria</taxon>
        <taxon>Pseudomonadati</taxon>
        <taxon>Pseudomonadota</taxon>
        <taxon>Gammaproteobacteria</taxon>
        <taxon>Alteromonadales</taxon>
        <taxon>Idiomarinaceae</taxon>
        <taxon>Pseudidiomarina</taxon>
    </lineage>
</organism>
<name>A0A432XRD7_9GAMM</name>
<feature type="transmembrane region" description="Helical" evidence="1">
    <location>
        <begin position="6"/>
        <end position="22"/>
    </location>
</feature>
<keyword evidence="1" id="KW-0472">Membrane</keyword>
<accession>A0A432XRD7</accession>
<comment type="caution">
    <text evidence="2">The sequence shown here is derived from an EMBL/GenBank/DDBJ whole genome shotgun (WGS) entry which is preliminary data.</text>
</comment>
<sequence length="152" mass="17795">MSVTIWIILAICAFLLVFYRLFTGEIRRVVEQADELRINRNLVRKLYNQLDKEFAQKFTRQLDPKQQGPDLNFLANLIYYSTLFNGTPSNLGWIKKHFESLGCEIDKSQDMAFLMITAFNMEKRTHPKALVDAITKIEESELYQMSYTAKND</sequence>
<gene>
    <name evidence="2" type="ORF">CWI69_12045</name>
</gene>
<protein>
    <submittedName>
        <fullName evidence="2">Uncharacterized protein</fullName>
    </submittedName>
</protein>
<reference evidence="3" key="1">
    <citation type="journal article" date="2018" name="Front. Microbiol.">
        <title>Genome-Based Analysis Reveals the Taxonomy and Diversity of the Family Idiomarinaceae.</title>
        <authorList>
            <person name="Liu Y."/>
            <person name="Lai Q."/>
            <person name="Shao Z."/>
        </authorList>
    </citation>
    <scope>NUCLEOTIDE SEQUENCE [LARGE SCALE GENOMIC DNA]</scope>
    <source>
        <strain evidence="3">BH195</strain>
    </source>
</reference>
<evidence type="ECO:0000256" key="1">
    <source>
        <dbReference type="SAM" id="Phobius"/>
    </source>
</evidence>
<keyword evidence="3" id="KW-1185">Reference proteome</keyword>
<evidence type="ECO:0000313" key="3">
    <source>
        <dbReference type="Proteomes" id="UP000287198"/>
    </source>
</evidence>
<evidence type="ECO:0000313" key="2">
    <source>
        <dbReference type="EMBL" id="RUO51252.1"/>
    </source>
</evidence>
<proteinExistence type="predicted"/>
<dbReference type="Proteomes" id="UP000287198">
    <property type="component" value="Unassembled WGS sequence"/>
</dbReference>
<keyword evidence="1" id="KW-1133">Transmembrane helix</keyword>
<dbReference type="AlphaFoldDB" id="A0A432XRD7"/>